<dbReference type="Proteomes" id="UP001055171">
    <property type="component" value="Plasmid unnamed1"/>
</dbReference>
<gene>
    <name evidence="1" type="ORF">MJO58_28420</name>
</gene>
<keyword evidence="2" id="KW-1185">Reference proteome</keyword>
<sequence length="67" mass="7539">MAAVEKQHDDDAHQTIKPTIHIEPLPHVLLSYIVVDVEFRDLALNGERGPYYFGLGFSDGAAARWVF</sequence>
<name>A0ABY3V3Q5_MYCLN</name>
<keyword evidence="1" id="KW-0614">Plasmid</keyword>
<evidence type="ECO:0000313" key="1">
    <source>
        <dbReference type="EMBL" id="ULP45484.1"/>
    </source>
</evidence>
<proteinExistence type="predicted"/>
<dbReference type="EMBL" id="CP092424">
    <property type="protein sequence ID" value="ULP45484.1"/>
    <property type="molecule type" value="Genomic_DNA"/>
</dbReference>
<dbReference type="RefSeq" id="WP_139043420.1">
    <property type="nucleotide sequence ID" value="NZ_CP092424.2"/>
</dbReference>
<organism evidence="1 2">
    <name type="scientific">Mycobacterium lentiflavum</name>
    <dbReference type="NCBI Taxonomy" id="141349"/>
    <lineage>
        <taxon>Bacteria</taxon>
        <taxon>Bacillati</taxon>
        <taxon>Actinomycetota</taxon>
        <taxon>Actinomycetes</taxon>
        <taxon>Mycobacteriales</taxon>
        <taxon>Mycobacteriaceae</taxon>
        <taxon>Mycobacterium</taxon>
        <taxon>Mycobacterium simiae complex</taxon>
    </lineage>
</organism>
<geneLocation type="plasmid" evidence="1 2">
    <name>unnamed1</name>
</geneLocation>
<protein>
    <submittedName>
        <fullName evidence="1">Uncharacterized protein</fullName>
    </submittedName>
</protein>
<evidence type="ECO:0000313" key="2">
    <source>
        <dbReference type="Proteomes" id="UP001055171"/>
    </source>
</evidence>
<accession>A0ABY3V3Q5</accession>
<reference evidence="1" key="1">
    <citation type="submission" date="2022-08" db="EMBL/GenBank/DDBJ databases">
        <title>Complete genome sequence of 14 non-tuberculosis mycobacteria type-strains.</title>
        <authorList>
            <person name="Igarashi Y."/>
            <person name="Osugi A."/>
            <person name="Mitarai S."/>
        </authorList>
    </citation>
    <scope>NUCLEOTIDE SEQUENCE</scope>
    <source>
        <strain evidence="1">ATCC 51985</strain>
    </source>
</reference>